<protein>
    <recommendedName>
        <fullName evidence="4">Glycosyltransferase</fullName>
        <ecNumber evidence="4">2.4.1.-</ecNumber>
    </recommendedName>
</protein>
<comment type="similarity">
    <text evidence="1 3">Belongs to the UDP-glycosyltransferase family.</text>
</comment>
<sequence length="461" mass="51803">MLKLAKLLHSFGFHITFVHTEHSYAKIAGEGSHLTAVDGFEFATISDGLPPEHSRGVLDLPLLAVTAPVHGLTSFRKLLRKTVDDSEVPPISCIISDGLMTFTLKAAEEFNIPLLFFFTSSACGFLGFLKFEELIDRGIFPLKDESYLTNGYLDSTTVDWTPSIKTLALSHLPTFIRTTNPDDIMFNYNVESNRIAIKTGSIILNTFEELEHDVLDEIRKIIPEVYTVGPLHLLYGQSPRDPKLDLIGSSLWREDEEALEWLDRHAPKSVVYINYGSLLIMTPNQLSEFAWGLADSKHPFLWVIRPDLVHGGPQVISKDFLDEIKDRGLLVDWCPQERVLNHSSIGGFLTHCGWNSTLESIVEGVPTLCWPFFADQQINCLYSRSEWGIGMEIDANVDRKEVEKLVRELMEGGEKGKKMKEKVMEWKFKAEEATKPGGSSHTAFASLVQRLKPNPNGVDGR</sequence>
<dbReference type="Gene3D" id="3.40.50.2000">
    <property type="entry name" value="Glycogen Phosphorylase B"/>
    <property type="match status" value="2"/>
</dbReference>
<evidence type="ECO:0000256" key="4">
    <source>
        <dbReference type="RuleBase" id="RU362057"/>
    </source>
</evidence>
<dbReference type="Pfam" id="PF00201">
    <property type="entry name" value="UDPGT"/>
    <property type="match status" value="1"/>
</dbReference>
<dbReference type="InterPro" id="IPR035595">
    <property type="entry name" value="UDP_glycos_trans_CS"/>
</dbReference>
<dbReference type="FunFam" id="3.40.50.2000:FF:000027">
    <property type="entry name" value="Glycosyltransferase"/>
    <property type="match status" value="1"/>
</dbReference>
<dbReference type="EC" id="2.4.1.-" evidence="4"/>
<reference evidence="5 6" key="1">
    <citation type="journal article" date="2013" name="BMC Genomics">
        <title>The miniature genome of a carnivorous plant Genlisea aurea contains a low number of genes and short non-coding sequences.</title>
        <authorList>
            <person name="Leushkin E.V."/>
            <person name="Sutormin R.A."/>
            <person name="Nabieva E.R."/>
            <person name="Penin A.A."/>
            <person name="Kondrashov A.S."/>
            <person name="Logacheva M.D."/>
        </authorList>
    </citation>
    <scope>NUCLEOTIDE SEQUENCE [LARGE SCALE GENOMIC DNA]</scope>
</reference>
<dbReference type="CDD" id="cd03784">
    <property type="entry name" value="GT1_Gtf-like"/>
    <property type="match status" value="1"/>
</dbReference>
<dbReference type="OrthoDB" id="5835829at2759"/>
<evidence type="ECO:0000313" key="6">
    <source>
        <dbReference type="Proteomes" id="UP000015453"/>
    </source>
</evidence>
<gene>
    <name evidence="5" type="ORF">M569_06263</name>
</gene>
<dbReference type="GO" id="GO:0080044">
    <property type="term" value="F:quercetin 7-O-glucosyltransferase activity"/>
    <property type="evidence" value="ECO:0007669"/>
    <property type="project" value="TreeGrafter"/>
</dbReference>
<dbReference type="PROSITE" id="PS00375">
    <property type="entry name" value="UDPGT"/>
    <property type="match status" value="1"/>
</dbReference>
<dbReference type="InterPro" id="IPR002213">
    <property type="entry name" value="UDP_glucos_trans"/>
</dbReference>
<evidence type="ECO:0000313" key="5">
    <source>
        <dbReference type="EMBL" id="EPS68504.1"/>
    </source>
</evidence>
<organism evidence="5 6">
    <name type="scientific">Genlisea aurea</name>
    <dbReference type="NCBI Taxonomy" id="192259"/>
    <lineage>
        <taxon>Eukaryota</taxon>
        <taxon>Viridiplantae</taxon>
        <taxon>Streptophyta</taxon>
        <taxon>Embryophyta</taxon>
        <taxon>Tracheophyta</taxon>
        <taxon>Spermatophyta</taxon>
        <taxon>Magnoliopsida</taxon>
        <taxon>eudicotyledons</taxon>
        <taxon>Gunneridae</taxon>
        <taxon>Pentapetalae</taxon>
        <taxon>asterids</taxon>
        <taxon>lamiids</taxon>
        <taxon>Lamiales</taxon>
        <taxon>Lentibulariaceae</taxon>
        <taxon>Genlisea</taxon>
    </lineage>
</organism>
<evidence type="ECO:0000256" key="1">
    <source>
        <dbReference type="ARBA" id="ARBA00009995"/>
    </source>
</evidence>
<dbReference type="Proteomes" id="UP000015453">
    <property type="component" value="Unassembled WGS sequence"/>
</dbReference>
<keyword evidence="2 3" id="KW-0808">Transferase</keyword>
<dbReference type="SUPFAM" id="SSF53756">
    <property type="entry name" value="UDP-Glycosyltransferase/glycogen phosphorylase"/>
    <property type="match status" value="1"/>
</dbReference>
<dbReference type="PANTHER" id="PTHR11926">
    <property type="entry name" value="GLUCOSYL/GLUCURONOSYL TRANSFERASES"/>
    <property type="match status" value="1"/>
</dbReference>
<keyword evidence="6" id="KW-1185">Reference proteome</keyword>
<evidence type="ECO:0000256" key="3">
    <source>
        <dbReference type="RuleBase" id="RU003718"/>
    </source>
</evidence>
<keyword evidence="3" id="KW-0328">Glycosyltransferase</keyword>
<accession>S8CMV7</accession>
<dbReference type="AlphaFoldDB" id="S8CMV7"/>
<name>S8CMV7_9LAMI</name>
<comment type="caution">
    <text evidence="5">The sequence shown here is derived from an EMBL/GenBank/DDBJ whole genome shotgun (WGS) entry which is preliminary data.</text>
</comment>
<proteinExistence type="inferred from homology"/>
<dbReference type="EMBL" id="AUSU01002580">
    <property type="protein sequence ID" value="EPS68504.1"/>
    <property type="molecule type" value="Genomic_DNA"/>
</dbReference>
<dbReference type="PANTHER" id="PTHR11926:SF1283">
    <property type="entry name" value="GLYCOSYLTRANSFERASE"/>
    <property type="match status" value="1"/>
</dbReference>
<dbReference type="GO" id="GO:0080043">
    <property type="term" value="F:quercetin 3-O-glucosyltransferase activity"/>
    <property type="evidence" value="ECO:0007669"/>
    <property type="project" value="TreeGrafter"/>
</dbReference>
<evidence type="ECO:0000256" key="2">
    <source>
        <dbReference type="ARBA" id="ARBA00022679"/>
    </source>
</evidence>